<organism evidence="1 2">
    <name type="scientific">Novosphingobium guangzhouense</name>
    <dbReference type="NCBI Taxonomy" id="1850347"/>
    <lineage>
        <taxon>Bacteria</taxon>
        <taxon>Pseudomonadati</taxon>
        <taxon>Pseudomonadota</taxon>
        <taxon>Alphaproteobacteria</taxon>
        <taxon>Sphingomonadales</taxon>
        <taxon>Sphingomonadaceae</taxon>
        <taxon>Novosphingobium</taxon>
    </lineage>
</organism>
<comment type="caution">
    <text evidence="1">The sequence shown here is derived from an EMBL/GenBank/DDBJ whole genome shotgun (WGS) entry which is preliminary data.</text>
</comment>
<keyword evidence="2" id="KW-1185">Reference proteome</keyword>
<proteinExistence type="predicted"/>
<gene>
    <name evidence="1" type="ORF">A8V01_04775</name>
</gene>
<evidence type="ECO:0000313" key="1">
    <source>
        <dbReference type="EMBL" id="PNU03942.1"/>
    </source>
</evidence>
<dbReference type="OrthoDB" id="7596397at2"/>
<sequence>MGPDIVWPEGLVPYKTAFYLQPHVGGQESPLTRTRKVYGLSAPRWLARLTFRAGHGYEEVGVGPTENDPAFYGARLDALIAEMDGGLNCVLFHDFRRPRPQHYLTNYHGPAVVAVTAPIGSSSITLQIGEGNLGPSIGDYVGGDGRPHIVTGFSPTIARMTSIAPADGLITVRFKPPLSSAIPSGAELPIGKIPARFRLSGGDDSGQNEGEVGSPIEYALEFTEELL</sequence>
<dbReference type="EMBL" id="LYMM01000040">
    <property type="protein sequence ID" value="PNU03942.1"/>
    <property type="molecule type" value="Genomic_DNA"/>
</dbReference>
<name>A0A2K2FYV2_9SPHN</name>
<dbReference type="Proteomes" id="UP000236327">
    <property type="component" value="Unassembled WGS sequence"/>
</dbReference>
<protein>
    <submittedName>
        <fullName evidence="1">Uncharacterized protein</fullName>
    </submittedName>
</protein>
<reference evidence="1 2" key="1">
    <citation type="submission" date="2016-05" db="EMBL/GenBank/DDBJ databases">
        <title>Complete genome sequence of Novosphingobium guangzhouense SA925(T).</title>
        <authorList>
            <person name="Sha S."/>
        </authorList>
    </citation>
    <scope>NUCLEOTIDE SEQUENCE [LARGE SCALE GENOMIC DNA]</scope>
    <source>
        <strain evidence="1 2">SA925</strain>
    </source>
</reference>
<evidence type="ECO:0000313" key="2">
    <source>
        <dbReference type="Proteomes" id="UP000236327"/>
    </source>
</evidence>
<accession>A0A2K2FYV2</accession>
<dbReference type="AlphaFoldDB" id="A0A2K2FYV2"/>